<dbReference type="PANTHER" id="PTHR43747">
    <property type="entry name" value="FAD-BINDING PROTEIN"/>
    <property type="match status" value="1"/>
</dbReference>
<dbReference type="GO" id="GO:0004497">
    <property type="term" value="F:monooxygenase activity"/>
    <property type="evidence" value="ECO:0007669"/>
    <property type="project" value="UniProtKB-KW"/>
</dbReference>
<gene>
    <name evidence="9" type="ORF">PG999_003632</name>
</gene>
<dbReference type="InterPro" id="IPR036390">
    <property type="entry name" value="WH_DNA-bd_sf"/>
</dbReference>
<evidence type="ECO:0000256" key="2">
    <source>
        <dbReference type="ARBA" id="ARBA00022603"/>
    </source>
</evidence>
<dbReference type="Pfam" id="PF04820">
    <property type="entry name" value="Trp_halogenase"/>
    <property type="match status" value="2"/>
</dbReference>
<protein>
    <submittedName>
        <fullName evidence="9">CrpH protein</fullName>
    </submittedName>
</protein>
<dbReference type="AlphaFoldDB" id="A0AAW0R4B7"/>
<dbReference type="GO" id="GO:0032259">
    <property type="term" value="P:methylation"/>
    <property type="evidence" value="ECO:0007669"/>
    <property type="project" value="UniProtKB-KW"/>
</dbReference>
<feature type="region of interest" description="Disordered" evidence="7">
    <location>
        <begin position="546"/>
        <end position="578"/>
    </location>
</feature>
<dbReference type="GO" id="GO:0008171">
    <property type="term" value="F:O-methyltransferase activity"/>
    <property type="evidence" value="ECO:0007669"/>
    <property type="project" value="InterPro"/>
</dbReference>
<dbReference type="Gene3D" id="3.50.50.60">
    <property type="entry name" value="FAD/NAD(P)-binding domain"/>
    <property type="match status" value="1"/>
</dbReference>
<evidence type="ECO:0000256" key="5">
    <source>
        <dbReference type="ARBA" id="ARBA00023002"/>
    </source>
</evidence>
<evidence type="ECO:0000256" key="3">
    <source>
        <dbReference type="ARBA" id="ARBA00022679"/>
    </source>
</evidence>
<dbReference type="InterPro" id="IPR001077">
    <property type="entry name" value="COMT_C"/>
</dbReference>
<dbReference type="InterPro" id="IPR036388">
    <property type="entry name" value="WH-like_DNA-bd_sf"/>
</dbReference>
<feature type="domain" description="O-methyltransferase C-terminal" evidence="8">
    <location>
        <begin position="743"/>
        <end position="942"/>
    </location>
</feature>
<name>A0AAW0R4B7_9PEZI</name>
<keyword evidence="3" id="KW-0808">Transferase</keyword>
<dbReference type="SUPFAM" id="SSF51905">
    <property type="entry name" value="FAD/NAD(P)-binding domain"/>
    <property type="match status" value="1"/>
</dbReference>
<keyword evidence="2" id="KW-0489">Methyltransferase</keyword>
<dbReference type="InterPro" id="IPR006905">
    <property type="entry name" value="Flavin_halogenase"/>
</dbReference>
<keyword evidence="10" id="KW-1185">Reference proteome</keyword>
<evidence type="ECO:0000259" key="8">
    <source>
        <dbReference type="Pfam" id="PF00891"/>
    </source>
</evidence>
<dbReference type="Pfam" id="PF00891">
    <property type="entry name" value="Methyltransf_2"/>
    <property type="match status" value="1"/>
</dbReference>
<dbReference type="PROSITE" id="PS51683">
    <property type="entry name" value="SAM_OMT_II"/>
    <property type="match status" value="1"/>
</dbReference>
<sequence length="964" mass="106589">MSVPTSCKVLVVGGGPAGSYCASVLAREGISTVLLEADKFPRYHVGESLLPSIRHFLKFIDADKDFAAHGFRIKKGATFKLNNTHPTAYTDFVAAGGPDGYAYNVLRSESDDLLFRHAGKCGAKIFDQIKVNDIEFAPSGLPPSDDLPDPGRPVAATWQNKATKFSGRIEFEYLVDATGRAGIMSTKYLKNRKMNDGRQLKNVASWGYWDNAADFAVGTPIQGTPYFECLGDASGWVWFIPLHNGKTSVGVVRNQDTSTAVKREKGLDSKGLYLESIKSTPQIQSLLAKATLGSELKSAQDWSYSAPAYSSPYCRIAGDAGCFIDPFFSSGVHLAMVGGLSAAVTICAALKNQCSEISAAEWHTKKIAESYTRFLLVVSSALKQIRHQDEPVLSDFDEKTFDRAFAHFRPIIQGRTEMGQLSQAEISKTVDFCFSSFAPIDKADKYLVLTKMRELGIEDPSAIGSDKYQKGIKELESLLSVEQMNIVHSLRGRQMLKSSEWLDLEDFGSDVIDGLTPTMVRGQLGLSVPTKKAQFRDVYGTLSGENRTGHALHGTSPGDLAKFGNGANNGKKKNDDGYGLSSTIDHVDTLRGINTASEMEEGTRHRMQERLLDLAEDTETPNDTMLRLFGSTLEIAMVQTAIKLNLFRRFTESSVPLSTKMLSTSLKVEPDLMARILRYLASVRFISEVGEGQYEANHHTHSFVDPRVEGGLQYTFNISGPVYQALPAYLEEIKYQSPSGGYLAWNKAYGTDQPFFDWVREHPDELDWFSKLMSVPRNGDWLDVFDIDQAAKSATGSSNKPVFVDVGGGLGHQSARLVNRFPQLKGHVVHQDKDTTIQLAGKLEGVDSRAHDFFTPQTVKNADFYYLRTVLHDWTDEDCVRILENLRPAMGSGSKILIDEMVLPNQGVHRYPAVLDMHMYVMLGAKERTEAQWAKVLDAAGLRLCEVKLYSPVMRHAVIVAEKK</sequence>
<dbReference type="Gene3D" id="3.40.50.150">
    <property type="entry name" value="Vaccinia Virus protein VP39"/>
    <property type="match status" value="1"/>
</dbReference>
<keyword evidence="5" id="KW-0560">Oxidoreductase</keyword>
<keyword evidence="6" id="KW-0503">Monooxygenase</keyword>
<evidence type="ECO:0000313" key="10">
    <source>
        <dbReference type="Proteomes" id="UP001392437"/>
    </source>
</evidence>
<dbReference type="InterPro" id="IPR036188">
    <property type="entry name" value="FAD/NAD-bd_sf"/>
</dbReference>
<dbReference type="EMBL" id="JAQQWP010000003">
    <property type="protein sequence ID" value="KAK8123714.1"/>
    <property type="molecule type" value="Genomic_DNA"/>
</dbReference>
<dbReference type="Gene3D" id="1.10.10.10">
    <property type="entry name" value="Winged helix-like DNA-binding domain superfamily/Winged helix DNA-binding domain"/>
    <property type="match status" value="1"/>
</dbReference>
<proteinExistence type="inferred from homology"/>
<dbReference type="InterPro" id="IPR029063">
    <property type="entry name" value="SAM-dependent_MTases_sf"/>
</dbReference>
<evidence type="ECO:0000313" key="9">
    <source>
        <dbReference type="EMBL" id="KAK8123714.1"/>
    </source>
</evidence>
<comment type="similarity">
    <text evidence="1">Belongs to the flavin-dependent halogenase family.</text>
</comment>
<dbReference type="PANTHER" id="PTHR43747:SF5">
    <property type="entry name" value="FAD-BINDING DOMAIN-CONTAINING PROTEIN"/>
    <property type="match status" value="1"/>
</dbReference>
<dbReference type="InterPro" id="IPR050816">
    <property type="entry name" value="Flavin-dep_Halogenase_NPB"/>
</dbReference>
<comment type="caution">
    <text evidence="9">The sequence shown here is derived from an EMBL/GenBank/DDBJ whole genome shotgun (WGS) entry which is preliminary data.</text>
</comment>
<dbReference type="SUPFAM" id="SSF53335">
    <property type="entry name" value="S-adenosyl-L-methionine-dependent methyltransferases"/>
    <property type="match status" value="1"/>
</dbReference>
<evidence type="ECO:0000256" key="1">
    <source>
        <dbReference type="ARBA" id="ARBA00005706"/>
    </source>
</evidence>
<dbReference type="Proteomes" id="UP001392437">
    <property type="component" value="Unassembled WGS sequence"/>
</dbReference>
<accession>A0AAW0R4B7</accession>
<evidence type="ECO:0000256" key="7">
    <source>
        <dbReference type="SAM" id="MobiDB-lite"/>
    </source>
</evidence>
<dbReference type="SUPFAM" id="SSF46785">
    <property type="entry name" value="Winged helix' DNA-binding domain"/>
    <property type="match status" value="1"/>
</dbReference>
<reference evidence="9 10" key="1">
    <citation type="submission" date="2023-01" db="EMBL/GenBank/DDBJ databases">
        <title>Analysis of 21 Apiospora genomes using comparative genomics revels a genus with tremendous synthesis potential of carbohydrate active enzymes and secondary metabolites.</title>
        <authorList>
            <person name="Sorensen T."/>
        </authorList>
    </citation>
    <scope>NUCLEOTIDE SEQUENCE [LARGE SCALE GENOMIC DNA]</scope>
    <source>
        <strain evidence="9 10">CBS 117206</strain>
    </source>
</reference>
<organism evidence="9 10">
    <name type="scientific">Apiospora kogelbergensis</name>
    <dbReference type="NCBI Taxonomy" id="1337665"/>
    <lineage>
        <taxon>Eukaryota</taxon>
        <taxon>Fungi</taxon>
        <taxon>Dikarya</taxon>
        <taxon>Ascomycota</taxon>
        <taxon>Pezizomycotina</taxon>
        <taxon>Sordariomycetes</taxon>
        <taxon>Xylariomycetidae</taxon>
        <taxon>Amphisphaeriales</taxon>
        <taxon>Apiosporaceae</taxon>
        <taxon>Apiospora</taxon>
    </lineage>
</organism>
<keyword evidence="4" id="KW-0949">S-adenosyl-L-methionine</keyword>
<dbReference type="InterPro" id="IPR016461">
    <property type="entry name" value="COMT-like"/>
</dbReference>
<evidence type="ECO:0000256" key="6">
    <source>
        <dbReference type="ARBA" id="ARBA00023033"/>
    </source>
</evidence>
<evidence type="ECO:0000256" key="4">
    <source>
        <dbReference type="ARBA" id="ARBA00022691"/>
    </source>
</evidence>